<dbReference type="RefSeq" id="WP_061429546.1">
    <property type="nucleotide sequence ID" value="NZ_CATNZX010000001.1"/>
</dbReference>
<protein>
    <submittedName>
        <fullName evidence="1">Uncharacterized protein</fullName>
    </submittedName>
</protein>
<evidence type="ECO:0000313" key="2">
    <source>
        <dbReference type="Proteomes" id="UP000070260"/>
    </source>
</evidence>
<dbReference type="Proteomes" id="UP000070260">
    <property type="component" value="Plasmid pJFP838A"/>
</dbReference>
<sequence length="968" mass="110609">MAKNKLLTSCLMLSTIAPILIPLQGFAWGTVNWLNDSEYVFNNGAKRDYYGDSVMRLKEYKGVTFFGPKNNDYGSILENDKKDGGWMTDASRALLVDAGRPYIGYKNFKRGECPINDGSYRYLSKDTGIFNEYGFAKGYTGNWRYLGYTSAGNVINNPYFPSDLGSGRYWRDSDNDYDKSQIYPWSFDRDDFDLNPSGGNNEFIDPSTFDNKNNIALWEQKKSVIRECIKKFPGMAKVSSDVDWWADRLSLQTDPTKNTPILALSLKGYIRYRTITLPYYDETINLNLSKINVYDKNGNVVVTWSRGAGTANYDNRKLIKGEQYTVKYYVENPSNKNTTISPSVLNFSNAYGESATSNKDMNVEHMPGAIGFGAIQSSGVINAHTTKVFEKTFTIPQSAEGKFRFGAIIPDTYYKHRENLEADDDWGRVIVDIANGDLVAEKAQLYDMTNGREVEYCVPEYKYKIRYKLKYKGDNIDHPCNIIIHANINRKLPKYRDDTTNWVTYTKKVDSLKDGQEIVIESESFVAPIDNVNTDFYIDSDMKKLGIDNNLQNDANNNAWKGNYDLVIHDARVLPPTEIISKKGDYSFTIQYKITNNAPYYLGVYDRDVKVKYVVNGQTFEDTVHIEKGTSEYITKTVTLKDLDPANVDKVKAKIIINSDGYNYEDNYNNNTAIVNNNLVTPMNPYNGGICPAGVNTHNKWVRNYYVHSWQGWEGTNVAPPQGHDEYTNQQYEAVKRFVKNAPGRYYVNSTKQYEDFKYYHTGYSKNISREEYENYSIRSVKFRSKYTKDHKLGNDGWVDITNGENGKIKAGYGFELEVKVNYNTNALQYENELKPWVQGAFGRTVRPLNGKPNLPDELFIKTPDNKIISFSGYQNTIAGLNESKDGNVNNMTWTYTLKPQKVLDDKMDNKIFIGDDTKNGVYTFDVYTPEVYGVQTKQHESWLCDHKPIHIEVVGSDTSDVVNHITQ</sequence>
<proteinExistence type="predicted"/>
<accession>A0A140GQX6</accession>
<geneLocation type="plasmid" evidence="1 2">
    <name>pJFP838A</name>
</geneLocation>
<gene>
    <name evidence="1" type="ORF">JFP838_pA0019</name>
</gene>
<name>A0A140GQX6_CLOPF</name>
<dbReference type="OrthoDB" id="2666777at2"/>
<dbReference type="AlphaFoldDB" id="A0A140GQX6"/>
<dbReference type="EMBL" id="CP013615">
    <property type="protein sequence ID" value="AMN30935.1"/>
    <property type="molecule type" value="Genomic_DNA"/>
</dbReference>
<organism evidence="1 2">
    <name type="scientific">Clostridium perfringens</name>
    <dbReference type="NCBI Taxonomy" id="1502"/>
    <lineage>
        <taxon>Bacteria</taxon>
        <taxon>Bacillati</taxon>
        <taxon>Bacillota</taxon>
        <taxon>Clostridia</taxon>
        <taxon>Eubacteriales</taxon>
        <taxon>Clostridiaceae</taxon>
        <taxon>Clostridium</taxon>
    </lineage>
</organism>
<dbReference type="PATRIC" id="fig|1502.177.peg.3225"/>
<evidence type="ECO:0000313" key="1">
    <source>
        <dbReference type="EMBL" id="AMN30935.1"/>
    </source>
</evidence>
<reference evidence="1 2" key="1">
    <citation type="journal article" date="2016" name="PLoS ONE">
        <title>Plasmid Characterization and Chromosome Analysis of Two netF+ Clostridium perfringens Isolates Associated with Foal and Canine Necrotizing Enteritis.</title>
        <authorList>
            <person name="Mehdizadeh Gohari I."/>
            <person name="Kropinski A.M."/>
            <person name="Weese S.J."/>
            <person name="Parreira V.R."/>
            <person name="Whitehead A.E."/>
            <person name="Boerlin P."/>
            <person name="Prescott J.F."/>
        </authorList>
    </citation>
    <scope>NUCLEOTIDE SEQUENCE [LARGE SCALE GENOMIC DNA]</scope>
    <source>
        <strain evidence="1 2">JP838</strain>
        <plasmid evidence="2">Plasmid pJFP838A</plasmid>
    </source>
</reference>
<keyword evidence="1" id="KW-0614">Plasmid</keyword>